<evidence type="ECO:0000256" key="2">
    <source>
        <dbReference type="ARBA" id="ARBA00010817"/>
    </source>
</evidence>
<dbReference type="RefSeq" id="WP_157477848.1">
    <property type="nucleotide sequence ID" value="NZ_CP046566.1"/>
</dbReference>
<dbReference type="InterPro" id="IPR003265">
    <property type="entry name" value="HhH-GPD_domain"/>
</dbReference>
<keyword evidence="4" id="KW-0227">DNA damage</keyword>
<evidence type="ECO:0000256" key="3">
    <source>
        <dbReference type="ARBA" id="ARBA00012000"/>
    </source>
</evidence>
<dbReference type="Pfam" id="PF00730">
    <property type="entry name" value="HhH-GPD"/>
    <property type="match status" value="1"/>
</dbReference>
<comment type="similarity">
    <text evidence="2">Belongs to the alkylbase DNA glycosidase AlkA family.</text>
</comment>
<dbReference type="AlphaFoldDB" id="A0A6I6GLI0"/>
<dbReference type="InterPro" id="IPR000035">
    <property type="entry name" value="Alkylbase_DNA_glycsylse_CS"/>
</dbReference>
<dbReference type="EMBL" id="CP046566">
    <property type="protein sequence ID" value="QGW27772.1"/>
    <property type="molecule type" value="Genomic_DNA"/>
</dbReference>
<dbReference type="Proteomes" id="UP000426027">
    <property type="component" value="Chromosome"/>
</dbReference>
<sequence>MEYVQVLKNDPVLFNVLEGQVFSLKKKRNIGLQLMLSIMSQQLSTKVATVFKQRFLALFPTQKVPVMTDVLAISYEQLRSIGLSHAKATYVYAVAAFFETHQLTDRQLHALSNDELKALLTQIKGVGPWTVEMLLMFSMARTNVFPVDDLGIRQAMLQLYGIRSKDLRRQKARMQAIAAQWHPYQTYACLHLWHWKDNAPKL</sequence>
<protein>
    <recommendedName>
        <fullName evidence="3">DNA-3-methyladenine glycosylase II</fullName>
        <ecNumber evidence="3">3.2.2.21</ecNumber>
    </recommendedName>
</protein>
<evidence type="ECO:0000313" key="7">
    <source>
        <dbReference type="EMBL" id="QGW27772.1"/>
    </source>
</evidence>
<dbReference type="PROSITE" id="PS00516">
    <property type="entry name" value="ALKYLBASE_DNA_GLYCOS"/>
    <property type="match status" value="1"/>
</dbReference>
<gene>
    <name evidence="7" type="ORF">GLV81_06410</name>
</gene>
<dbReference type="SUPFAM" id="SSF48150">
    <property type="entry name" value="DNA-glycosylase"/>
    <property type="match status" value="1"/>
</dbReference>
<dbReference type="Gene3D" id="1.10.340.30">
    <property type="entry name" value="Hypothetical protein, domain 2"/>
    <property type="match status" value="1"/>
</dbReference>
<dbReference type="PANTHER" id="PTHR43003:SF5">
    <property type="entry name" value="DNA-3-METHYLADENINE GLYCOSYLASE"/>
    <property type="match status" value="1"/>
</dbReference>
<dbReference type="InterPro" id="IPR011257">
    <property type="entry name" value="DNA_glycosylase"/>
</dbReference>
<dbReference type="PANTHER" id="PTHR43003">
    <property type="entry name" value="DNA-3-METHYLADENINE GLYCOSYLASE"/>
    <property type="match status" value="1"/>
</dbReference>
<dbReference type="GO" id="GO:0043916">
    <property type="term" value="F:DNA-7-methylguanine glycosylase activity"/>
    <property type="evidence" value="ECO:0007669"/>
    <property type="project" value="TreeGrafter"/>
</dbReference>
<reference evidence="7 8" key="1">
    <citation type="submission" date="2019-11" db="EMBL/GenBank/DDBJ databases">
        <authorList>
            <person name="Im W.T."/>
        </authorList>
    </citation>
    <scope>NUCLEOTIDE SEQUENCE [LARGE SCALE GENOMIC DNA]</scope>
    <source>
        <strain evidence="7 8">SB-02</strain>
    </source>
</reference>
<evidence type="ECO:0000259" key="6">
    <source>
        <dbReference type="SMART" id="SM00478"/>
    </source>
</evidence>
<keyword evidence="8" id="KW-1185">Reference proteome</keyword>
<name>A0A6I6GLI0_9BACT</name>
<comment type="catalytic activity">
    <reaction evidence="1">
        <text>Hydrolysis of alkylated DNA, releasing 3-methyladenine, 3-methylguanine, 7-methylguanine and 7-methyladenine.</text>
        <dbReference type="EC" id="3.2.2.21"/>
    </reaction>
</comment>
<dbReference type="GO" id="GO:0008725">
    <property type="term" value="F:DNA-3-methyladenine glycosylase activity"/>
    <property type="evidence" value="ECO:0007669"/>
    <property type="project" value="TreeGrafter"/>
</dbReference>
<dbReference type="InterPro" id="IPR051912">
    <property type="entry name" value="Alkylbase_DNA_Glycosylase/TA"/>
</dbReference>
<organism evidence="7 8">
    <name type="scientific">Phnomibacter ginsenosidimutans</name>
    <dbReference type="NCBI Taxonomy" id="2676868"/>
    <lineage>
        <taxon>Bacteria</taxon>
        <taxon>Pseudomonadati</taxon>
        <taxon>Bacteroidota</taxon>
        <taxon>Chitinophagia</taxon>
        <taxon>Chitinophagales</taxon>
        <taxon>Chitinophagaceae</taxon>
        <taxon>Phnomibacter</taxon>
    </lineage>
</organism>
<dbReference type="GO" id="GO:0032131">
    <property type="term" value="F:alkylated DNA binding"/>
    <property type="evidence" value="ECO:0007669"/>
    <property type="project" value="TreeGrafter"/>
</dbReference>
<dbReference type="EC" id="3.2.2.21" evidence="3"/>
<dbReference type="CDD" id="cd00056">
    <property type="entry name" value="ENDO3c"/>
    <property type="match status" value="1"/>
</dbReference>
<evidence type="ECO:0000256" key="1">
    <source>
        <dbReference type="ARBA" id="ARBA00000086"/>
    </source>
</evidence>
<dbReference type="GO" id="GO:0006285">
    <property type="term" value="P:base-excision repair, AP site formation"/>
    <property type="evidence" value="ECO:0007669"/>
    <property type="project" value="TreeGrafter"/>
</dbReference>
<dbReference type="GO" id="GO:0006307">
    <property type="term" value="P:DNA alkylation repair"/>
    <property type="evidence" value="ECO:0007669"/>
    <property type="project" value="TreeGrafter"/>
</dbReference>
<dbReference type="Gene3D" id="1.10.1670.40">
    <property type="match status" value="1"/>
</dbReference>
<dbReference type="FunFam" id="1.10.340.30:FF:000004">
    <property type="entry name" value="DNA-3-methyladenine glycosylase II"/>
    <property type="match status" value="1"/>
</dbReference>
<evidence type="ECO:0000256" key="4">
    <source>
        <dbReference type="ARBA" id="ARBA00022763"/>
    </source>
</evidence>
<dbReference type="KEGG" id="fls:GLV81_06410"/>
<evidence type="ECO:0000313" key="8">
    <source>
        <dbReference type="Proteomes" id="UP000426027"/>
    </source>
</evidence>
<feature type="domain" description="HhH-GPD" evidence="6">
    <location>
        <begin position="39"/>
        <end position="197"/>
    </location>
</feature>
<proteinExistence type="inferred from homology"/>
<dbReference type="SMART" id="SM00478">
    <property type="entry name" value="ENDO3c"/>
    <property type="match status" value="1"/>
</dbReference>
<evidence type="ECO:0000256" key="5">
    <source>
        <dbReference type="ARBA" id="ARBA00023204"/>
    </source>
</evidence>
<keyword evidence="5" id="KW-0234">DNA repair</keyword>
<dbReference type="GO" id="GO:0032993">
    <property type="term" value="C:protein-DNA complex"/>
    <property type="evidence" value="ECO:0007669"/>
    <property type="project" value="TreeGrafter"/>
</dbReference>
<accession>A0A6I6GLI0</accession>